<dbReference type="InterPro" id="IPR003594">
    <property type="entry name" value="HATPase_dom"/>
</dbReference>
<evidence type="ECO:0000256" key="5">
    <source>
        <dbReference type="ARBA" id="ARBA00018672"/>
    </source>
</evidence>
<dbReference type="PANTHER" id="PTHR43047">
    <property type="entry name" value="TWO-COMPONENT HISTIDINE PROTEIN KINASE"/>
    <property type="match status" value="1"/>
</dbReference>
<accession>A0A9D2HGG6</accession>
<dbReference type="EMBL" id="DWZA01000020">
    <property type="protein sequence ID" value="HJA70325.1"/>
    <property type="molecule type" value="Genomic_DNA"/>
</dbReference>
<dbReference type="SUPFAM" id="SSF47384">
    <property type="entry name" value="Homodimeric domain of signal transducing histidine kinase"/>
    <property type="match status" value="1"/>
</dbReference>
<gene>
    <name evidence="21" type="ORF">IAA07_01935</name>
</gene>
<evidence type="ECO:0000256" key="4">
    <source>
        <dbReference type="ARBA" id="ARBA00012438"/>
    </source>
</evidence>
<comment type="caution">
    <text evidence="21">The sequence shown here is derived from an EMBL/GenBank/DDBJ whole genome shotgun (WGS) entry which is preliminary data.</text>
</comment>
<dbReference type="EC" id="2.7.13.3" evidence="4"/>
<comment type="subcellular location">
    <subcellularLocation>
        <location evidence="3">Cell membrane</location>
        <topology evidence="3">Multi-pass membrane protein</topology>
    </subcellularLocation>
    <subcellularLocation>
        <location evidence="2">Membrane raft</location>
        <topology evidence="2">Multi-pass membrane protein</topology>
    </subcellularLocation>
</comment>
<name>A0A9D2HGG6_9FIRM</name>
<dbReference type="InterPro" id="IPR003661">
    <property type="entry name" value="HisK_dim/P_dom"/>
</dbReference>
<dbReference type="CDD" id="cd18773">
    <property type="entry name" value="PDC1_HK_sensor"/>
    <property type="match status" value="1"/>
</dbReference>
<feature type="transmembrane region" description="Helical" evidence="18">
    <location>
        <begin position="12"/>
        <end position="35"/>
    </location>
</feature>
<evidence type="ECO:0000256" key="8">
    <source>
        <dbReference type="ARBA" id="ARBA00022679"/>
    </source>
</evidence>
<dbReference type="SUPFAM" id="SSF55874">
    <property type="entry name" value="ATPase domain of HSP90 chaperone/DNA topoisomerase II/histidine kinase"/>
    <property type="match status" value="1"/>
</dbReference>
<dbReference type="InterPro" id="IPR001789">
    <property type="entry name" value="Sig_transdc_resp-reg_receiver"/>
</dbReference>
<reference evidence="21" key="1">
    <citation type="journal article" date="2021" name="PeerJ">
        <title>Extensive microbial diversity within the chicken gut microbiome revealed by metagenomics and culture.</title>
        <authorList>
            <person name="Gilroy R."/>
            <person name="Ravi A."/>
            <person name="Getino M."/>
            <person name="Pursley I."/>
            <person name="Horton D.L."/>
            <person name="Alikhan N.F."/>
            <person name="Baker D."/>
            <person name="Gharbi K."/>
            <person name="Hall N."/>
            <person name="Watson M."/>
            <person name="Adriaenssens E.M."/>
            <person name="Foster-Nyarko E."/>
            <person name="Jarju S."/>
            <person name="Secka A."/>
            <person name="Antonio M."/>
            <person name="Oren A."/>
            <person name="Chaudhuri R.R."/>
            <person name="La Ragione R."/>
            <person name="Hildebrand F."/>
            <person name="Pallen M.J."/>
        </authorList>
    </citation>
    <scope>NUCLEOTIDE SEQUENCE</scope>
    <source>
        <strain evidence="21">CHK178-16964</strain>
    </source>
</reference>
<feature type="transmembrane region" description="Helical" evidence="18">
    <location>
        <begin position="285"/>
        <end position="307"/>
    </location>
</feature>
<evidence type="ECO:0000313" key="21">
    <source>
        <dbReference type="EMBL" id="HJA70325.1"/>
    </source>
</evidence>
<dbReference type="GO" id="GO:0000155">
    <property type="term" value="F:phosphorelay sensor kinase activity"/>
    <property type="evidence" value="ECO:0007669"/>
    <property type="project" value="InterPro"/>
</dbReference>
<evidence type="ECO:0000256" key="6">
    <source>
        <dbReference type="ARBA" id="ARBA00022475"/>
    </source>
</evidence>
<proteinExistence type="predicted"/>
<evidence type="ECO:0000256" key="18">
    <source>
        <dbReference type="SAM" id="Phobius"/>
    </source>
</evidence>
<dbReference type="Gene3D" id="3.40.50.2300">
    <property type="match status" value="1"/>
</dbReference>
<dbReference type="PRINTS" id="PR00344">
    <property type="entry name" value="BCTRLSENSOR"/>
</dbReference>
<dbReference type="FunFam" id="3.30.565.10:FF:000023">
    <property type="entry name" value="PAS domain-containing sensor histidine kinase"/>
    <property type="match status" value="1"/>
</dbReference>
<dbReference type="Gene3D" id="3.30.565.10">
    <property type="entry name" value="Histidine kinase-like ATPase, C-terminal domain"/>
    <property type="match status" value="1"/>
</dbReference>
<feature type="domain" description="Response regulatory" evidence="20">
    <location>
        <begin position="717"/>
        <end position="838"/>
    </location>
</feature>
<evidence type="ECO:0000259" key="20">
    <source>
        <dbReference type="PROSITE" id="PS50110"/>
    </source>
</evidence>
<evidence type="ECO:0000256" key="16">
    <source>
        <dbReference type="ARBA" id="ARBA00024867"/>
    </source>
</evidence>
<dbReference type="Gene3D" id="3.30.450.20">
    <property type="entry name" value="PAS domain"/>
    <property type="match status" value="2"/>
</dbReference>
<keyword evidence="14" id="KW-0902">Two-component regulatory system</keyword>
<evidence type="ECO:0000256" key="9">
    <source>
        <dbReference type="ARBA" id="ARBA00022692"/>
    </source>
</evidence>
<keyword evidence="7 17" id="KW-0597">Phosphoprotein</keyword>
<keyword evidence="10" id="KW-0547">Nucleotide-binding</keyword>
<dbReference type="FunFam" id="1.10.287.130:FF:000001">
    <property type="entry name" value="Two-component sensor histidine kinase"/>
    <property type="match status" value="1"/>
</dbReference>
<sequence>MARIQKNDQKDLSAKLMVVLAAMLFALVTFGIILVRDKLLLNANELGGYLAQSYAREEEHRMSLYGVFMRLGTVYMNEHIERGSTDEEIQEELVQYSLHVQETLDAGIIDPYAVIDGKIIGAVPWEGDATYSYQDTEWYRKAIEAGGKLIYTNAYPDAVTGKIMVTMAQKLQGEGNVLAFDILLDNFYIHKNKASIPEDSTYFLYDGSGRLIYIAGDMDITDTAVQSYAGQLLEGVKSGKYASHSSSILDLSGTRQGVYYYVMNNGWISVITIPTNQILQGDVNIAVYVLAALCAILWIVLIIVLYLEYFGKRERKYISDSLKILGDTYYAIYRINFETGTYRSIKSSPDVKEQLGKEGVYSHMLDTVGKVVEESTYEEFKKSFSLENIRQLVEDKIYEFGGDYRRRFGDTYKWVSIRIIFNKGLGLNEVIMCFRDIDLEKQKQLQQHEILKNALSTSKKMAQKKSIFFSNVSHDMRTPLNAVIGLAALARQNQDDPAKVDDYLQKIEQSGKQLLALINDILDISRIEQGADNSMDYKPMDLQKCVADCASIFEEQAKQQKKRLHLSIDIQSPMVFGDLFRMNQILNNLLSNALKYSNEGADIFLDLKQLEQQNERGKYQITVRDTGMGMSEKFLGQIFEPFARETVFSPVKISGTGLGLPIVKSLVQQMSGEISVQSQLGKGSTFTILLPLQIAHTEEPAGPEPVSLEPFSMEGKTILLAEDNELNMEIATEFLSMMGVDVIQAWNGREAVERFSEQKPGAVDAILMDMQMPEMDGCTACAMIRKMDRPDAQTIPIIAVTANAFAEDIAKTTEAGMNAHISKPIDFHLLFEILDELSRKQTSL</sequence>
<protein>
    <recommendedName>
        <fullName evidence="5">Stage 0 sporulation protein A homolog</fullName>
        <ecNumber evidence="4">2.7.13.3</ecNumber>
    </recommendedName>
</protein>
<keyword evidence="15 18" id="KW-0472">Membrane</keyword>
<dbReference type="Pfam" id="PF02518">
    <property type="entry name" value="HATPase_c"/>
    <property type="match status" value="1"/>
</dbReference>
<keyword evidence="12" id="KW-0067">ATP-binding</keyword>
<dbReference type="Pfam" id="PF00512">
    <property type="entry name" value="HisKA"/>
    <property type="match status" value="1"/>
</dbReference>
<dbReference type="InterPro" id="IPR036890">
    <property type="entry name" value="HATPase_C_sf"/>
</dbReference>
<evidence type="ECO:0000256" key="10">
    <source>
        <dbReference type="ARBA" id="ARBA00022741"/>
    </source>
</evidence>
<keyword evidence="13 18" id="KW-1133">Transmembrane helix</keyword>
<dbReference type="SMART" id="SM00448">
    <property type="entry name" value="REC"/>
    <property type="match status" value="1"/>
</dbReference>
<dbReference type="InterPro" id="IPR029151">
    <property type="entry name" value="Sensor-like_sf"/>
</dbReference>
<organism evidence="21 22">
    <name type="scientific">Candidatus Lachnoclostridium stercoravium</name>
    <dbReference type="NCBI Taxonomy" id="2838633"/>
    <lineage>
        <taxon>Bacteria</taxon>
        <taxon>Bacillati</taxon>
        <taxon>Bacillota</taxon>
        <taxon>Clostridia</taxon>
        <taxon>Lachnospirales</taxon>
        <taxon>Lachnospiraceae</taxon>
    </lineage>
</organism>
<evidence type="ECO:0000256" key="3">
    <source>
        <dbReference type="ARBA" id="ARBA00004651"/>
    </source>
</evidence>
<evidence type="ECO:0000313" key="22">
    <source>
        <dbReference type="Proteomes" id="UP000823900"/>
    </source>
</evidence>
<reference evidence="21" key="2">
    <citation type="submission" date="2021-04" db="EMBL/GenBank/DDBJ databases">
        <authorList>
            <person name="Gilroy R."/>
        </authorList>
    </citation>
    <scope>NUCLEOTIDE SEQUENCE</scope>
    <source>
        <strain evidence="21">CHK178-16964</strain>
    </source>
</reference>
<feature type="modified residue" description="4-aspartylphosphate" evidence="17">
    <location>
        <position position="769"/>
    </location>
</feature>
<dbReference type="CDD" id="cd17546">
    <property type="entry name" value="REC_hyHK_CKI1_RcsC-like"/>
    <property type="match status" value="1"/>
</dbReference>
<dbReference type="InterPro" id="IPR036097">
    <property type="entry name" value="HisK_dim/P_sf"/>
</dbReference>
<feature type="domain" description="Histidine kinase" evidence="19">
    <location>
        <begin position="471"/>
        <end position="694"/>
    </location>
</feature>
<evidence type="ECO:0000256" key="2">
    <source>
        <dbReference type="ARBA" id="ARBA00004314"/>
    </source>
</evidence>
<keyword evidence="8" id="KW-0808">Transferase</keyword>
<dbReference type="InterPro" id="IPR011006">
    <property type="entry name" value="CheY-like_superfamily"/>
</dbReference>
<dbReference type="AlphaFoldDB" id="A0A9D2HGG6"/>
<keyword evidence="9 18" id="KW-0812">Transmembrane</keyword>
<dbReference type="Proteomes" id="UP000823900">
    <property type="component" value="Unassembled WGS sequence"/>
</dbReference>
<evidence type="ECO:0000256" key="13">
    <source>
        <dbReference type="ARBA" id="ARBA00022989"/>
    </source>
</evidence>
<dbReference type="GO" id="GO:0005886">
    <property type="term" value="C:plasma membrane"/>
    <property type="evidence" value="ECO:0007669"/>
    <property type="project" value="UniProtKB-SubCell"/>
</dbReference>
<evidence type="ECO:0000256" key="12">
    <source>
        <dbReference type="ARBA" id="ARBA00022840"/>
    </source>
</evidence>
<dbReference type="SMART" id="SM00387">
    <property type="entry name" value="HATPase_c"/>
    <property type="match status" value="1"/>
</dbReference>
<dbReference type="GO" id="GO:0045121">
    <property type="term" value="C:membrane raft"/>
    <property type="evidence" value="ECO:0007669"/>
    <property type="project" value="UniProtKB-SubCell"/>
</dbReference>
<dbReference type="CDD" id="cd00082">
    <property type="entry name" value="HisKA"/>
    <property type="match status" value="1"/>
</dbReference>
<evidence type="ECO:0000256" key="15">
    <source>
        <dbReference type="ARBA" id="ARBA00023136"/>
    </source>
</evidence>
<comment type="catalytic activity">
    <reaction evidence="1">
        <text>ATP + protein L-histidine = ADP + protein N-phospho-L-histidine.</text>
        <dbReference type="EC" id="2.7.13.3"/>
    </reaction>
</comment>
<evidence type="ECO:0000259" key="19">
    <source>
        <dbReference type="PROSITE" id="PS50109"/>
    </source>
</evidence>
<evidence type="ECO:0000256" key="7">
    <source>
        <dbReference type="ARBA" id="ARBA00022553"/>
    </source>
</evidence>
<dbReference type="InterPro" id="IPR005467">
    <property type="entry name" value="His_kinase_dom"/>
</dbReference>
<dbReference type="Gene3D" id="1.10.287.130">
    <property type="match status" value="1"/>
</dbReference>
<dbReference type="SUPFAM" id="SSF52172">
    <property type="entry name" value="CheY-like"/>
    <property type="match status" value="1"/>
</dbReference>
<evidence type="ECO:0000256" key="14">
    <source>
        <dbReference type="ARBA" id="ARBA00023012"/>
    </source>
</evidence>
<dbReference type="Pfam" id="PF00072">
    <property type="entry name" value="Response_reg"/>
    <property type="match status" value="1"/>
</dbReference>
<comment type="function">
    <text evidence="16">May play the central regulatory role in sporulation. It may be an element of the effector pathway responsible for the activation of sporulation genes in response to nutritional stress. Spo0A may act in concert with spo0H (a sigma factor) to control the expression of some genes that are critical to the sporulation process.</text>
</comment>
<dbReference type="PROSITE" id="PS50109">
    <property type="entry name" value="HIS_KIN"/>
    <property type="match status" value="1"/>
</dbReference>
<dbReference type="GO" id="GO:0005524">
    <property type="term" value="F:ATP binding"/>
    <property type="evidence" value="ECO:0007669"/>
    <property type="project" value="UniProtKB-KW"/>
</dbReference>
<evidence type="ECO:0000256" key="1">
    <source>
        <dbReference type="ARBA" id="ARBA00000085"/>
    </source>
</evidence>
<keyword evidence="11" id="KW-0418">Kinase</keyword>
<dbReference type="SMART" id="SM00388">
    <property type="entry name" value="HisKA"/>
    <property type="match status" value="1"/>
</dbReference>
<dbReference type="SUPFAM" id="SSF103190">
    <property type="entry name" value="Sensory domain-like"/>
    <property type="match status" value="1"/>
</dbReference>
<dbReference type="InterPro" id="IPR004358">
    <property type="entry name" value="Sig_transdc_His_kin-like_C"/>
</dbReference>
<evidence type="ECO:0000256" key="17">
    <source>
        <dbReference type="PROSITE-ProRule" id="PRU00169"/>
    </source>
</evidence>
<keyword evidence="6" id="KW-1003">Cell membrane</keyword>
<evidence type="ECO:0000256" key="11">
    <source>
        <dbReference type="ARBA" id="ARBA00022777"/>
    </source>
</evidence>
<dbReference type="PROSITE" id="PS50110">
    <property type="entry name" value="RESPONSE_REGULATORY"/>
    <property type="match status" value="1"/>
</dbReference>